<dbReference type="CDD" id="cd17261">
    <property type="entry name" value="RMtype1_S_EcoKI-TRD2-CR2_like"/>
    <property type="match status" value="1"/>
</dbReference>
<feature type="domain" description="Type I restriction modification DNA specificity" evidence="5">
    <location>
        <begin position="3"/>
        <end position="165"/>
    </location>
</feature>
<name>A0A177MKJ8_METMH</name>
<dbReference type="AlphaFoldDB" id="A0A177MKJ8"/>
<evidence type="ECO:0000256" key="1">
    <source>
        <dbReference type="ARBA" id="ARBA00010923"/>
    </source>
</evidence>
<evidence type="ECO:0000259" key="5">
    <source>
        <dbReference type="Pfam" id="PF01420"/>
    </source>
</evidence>
<dbReference type="Pfam" id="PF01420">
    <property type="entry name" value="Methylase_S"/>
    <property type="match status" value="2"/>
</dbReference>
<dbReference type="CDD" id="cd17278">
    <property type="entry name" value="RMtype1_S_LdeBORF1052P-TRD2-CR2"/>
    <property type="match status" value="1"/>
</dbReference>
<feature type="domain" description="Type I restriction modification DNA specificity" evidence="5">
    <location>
        <begin position="326"/>
        <end position="486"/>
    </location>
</feature>
<comment type="caution">
    <text evidence="6">The sequence shown here is derived from an EMBL/GenBank/DDBJ whole genome shotgun (WGS) entry which is preliminary data.</text>
</comment>
<gene>
    <name evidence="6" type="ORF">A1332_01180</name>
</gene>
<dbReference type="REBASE" id="164760">
    <property type="entry name" value="S.Mme26612ORF1195P"/>
</dbReference>
<feature type="compositionally biased region" description="Polar residues" evidence="4">
    <location>
        <begin position="245"/>
        <end position="263"/>
    </location>
</feature>
<sequence>MVKISNGYAFKSSDFKKVKENDSDVPLVRQSQLKGSTVDLSDAVYLDCSNLTRFADYVIKKGDIIIGMSGSIGKVCEYKEDIPALQNQRTGRIQPFLENKLEPKFFGLFLSNVEHVLSERARGMGIQNISSKDIENLDFNLPPILEQNRIVAKIEALFSELDKGIESFKTAHEQLNIYRQALLKHAFSGKLTEQWRAENPDNLESAEALLQRIQTERQQRYQQQLKDWEQSKSPPAPLLQRGESGPSTGKENAAAATTPSITTDAVIPPFEKGGLGGISKPKPPKTLPPLTAEELAGLPELPSEWLKVKVSHLLAEDLCNGKSVKDRQGGFPVLRLNALIDGKIDLSISKEGDWTEIQAKNYLVKDGDFLVSRGNGSKHLVGRGGIARIQVGRNNFVAFPDTMIRIRLSNSLVYLDYFSFYWDSPVIRNQVEKTARTTAGIYKINQALIEDYVLPLPCLEEQKVISNLLDSSLSNIDQLDQTITTALQQAEALRQSILKKAFSGQLVPQDPSDEPASVLLERIRAEKAVSDKPKSRKTKHA</sequence>
<feature type="region of interest" description="Disordered" evidence="4">
    <location>
        <begin position="220"/>
        <end position="268"/>
    </location>
</feature>
<organism evidence="6 7">
    <name type="scientific">Methylomonas methanica</name>
    <dbReference type="NCBI Taxonomy" id="421"/>
    <lineage>
        <taxon>Bacteria</taxon>
        <taxon>Pseudomonadati</taxon>
        <taxon>Pseudomonadota</taxon>
        <taxon>Gammaproteobacteria</taxon>
        <taxon>Methylococcales</taxon>
        <taxon>Methylococcaceae</taxon>
        <taxon>Methylomonas</taxon>
    </lineage>
</organism>
<evidence type="ECO:0000256" key="2">
    <source>
        <dbReference type="ARBA" id="ARBA00022747"/>
    </source>
</evidence>
<evidence type="ECO:0000256" key="4">
    <source>
        <dbReference type="SAM" id="MobiDB-lite"/>
    </source>
</evidence>
<dbReference type="Gene3D" id="3.90.220.20">
    <property type="entry name" value="DNA methylase specificity domains"/>
    <property type="match status" value="2"/>
</dbReference>
<evidence type="ECO:0000313" key="6">
    <source>
        <dbReference type="EMBL" id="OAI06151.1"/>
    </source>
</evidence>
<dbReference type="PANTHER" id="PTHR43140:SF1">
    <property type="entry name" value="TYPE I RESTRICTION ENZYME ECOKI SPECIFICITY SUBUNIT"/>
    <property type="match status" value="1"/>
</dbReference>
<protein>
    <recommendedName>
        <fullName evidence="5">Type I restriction modification DNA specificity domain-containing protein</fullName>
    </recommendedName>
</protein>
<dbReference type="InterPro" id="IPR044946">
    <property type="entry name" value="Restrct_endonuc_typeI_TRD_sf"/>
</dbReference>
<reference evidence="6 7" key="1">
    <citation type="submission" date="2016-03" db="EMBL/GenBank/DDBJ databases">
        <authorList>
            <person name="Ploux O."/>
        </authorList>
    </citation>
    <scope>NUCLEOTIDE SEQUENCE [LARGE SCALE GENOMIC DNA]</scope>
    <source>
        <strain evidence="6 7">R-45363</strain>
    </source>
</reference>
<dbReference type="GO" id="GO:0003677">
    <property type="term" value="F:DNA binding"/>
    <property type="evidence" value="ECO:0007669"/>
    <property type="project" value="UniProtKB-KW"/>
</dbReference>
<dbReference type="InterPro" id="IPR000055">
    <property type="entry name" value="Restrct_endonuc_typeI_TRD"/>
</dbReference>
<dbReference type="SUPFAM" id="SSF116734">
    <property type="entry name" value="DNA methylase specificity domain"/>
    <property type="match status" value="2"/>
</dbReference>
<evidence type="ECO:0000256" key="3">
    <source>
        <dbReference type="ARBA" id="ARBA00023125"/>
    </source>
</evidence>
<accession>A0A177MKJ8</accession>
<proteinExistence type="inferred from homology"/>
<dbReference type="InterPro" id="IPR051212">
    <property type="entry name" value="Type-I_RE_S_subunit"/>
</dbReference>
<keyword evidence="3" id="KW-0238">DNA-binding</keyword>
<dbReference type="GO" id="GO:0009307">
    <property type="term" value="P:DNA restriction-modification system"/>
    <property type="evidence" value="ECO:0007669"/>
    <property type="project" value="UniProtKB-KW"/>
</dbReference>
<comment type="similarity">
    <text evidence="1">Belongs to the type-I restriction system S methylase family.</text>
</comment>
<dbReference type="Proteomes" id="UP000078090">
    <property type="component" value="Unassembled WGS sequence"/>
</dbReference>
<keyword evidence="2" id="KW-0680">Restriction system</keyword>
<evidence type="ECO:0000313" key="7">
    <source>
        <dbReference type="Proteomes" id="UP000078090"/>
    </source>
</evidence>
<dbReference type="EMBL" id="LUUG01000060">
    <property type="protein sequence ID" value="OAI06151.1"/>
    <property type="molecule type" value="Genomic_DNA"/>
</dbReference>
<dbReference type="PANTHER" id="PTHR43140">
    <property type="entry name" value="TYPE-1 RESTRICTION ENZYME ECOKI SPECIFICITY PROTEIN"/>
    <property type="match status" value="1"/>
</dbReference>